<protein>
    <recommendedName>
        <fullName evidence="5">Maltodextrin-binding protein</fullName>
    </recommendedName>
</protein>
<feature type="compositionally biased region" description="Low complexity" evidence="6">
    <location>
        <begin position="31"/>
        <end position="55"/>
    </location>
</feature>
<evidence type="ECO:0000256" key="2">
    <source>
        <dbReference type="ARBA" id="ARBA00022448"/>
    </source>
</evidence>
<comment type="subcellular location">
    <subcellularLocation>
        <location evidence="5">Cell membrane</location>
        <topology evidence="5">Lipid-anchor</topology>
    </subcellularLocation>
</comment>
<organism evidence="7 8">
    <name type="scientific">Marinicrinis sediminis</name>
    <dbReference type="NCBI Taxonomy" id="1652465"/>
    <lineage>
        <taxon>Bacteria</taxon>
        <taxon>Bacillati</taxon>
        <taxon>Bacillota</taxon>
        <taxon>Bacilli</taxon>
        <taxon>Bacillales</taxon>
        <taxon>Paenibacillaceae</taxon>
    </lineage>
</organism>
<feature type="chain" id="PRO_5044975522" description="Maltodextrin-binding protein" evidence="5">
    <location>
        <begin position="20"/>
        <end position="443"/>
    </location>
</feature>
<evidence type="ECO:0000256" key="4">
    <source>
        <dbReference type="ARBA" id="ARBA00022729"/>
    </source>
</evidence>
<keyword evidence="2 5" id="KW-0813">Transport</keyword>
<dbReference type="PANTHER" id="PTHR30061:SF50">
    <property type="entry name" value="MALTOSE_MALTODEXTRIN-BINDING PERIPLASMIC PROTEIN"/>
    <property type="match status" value="1"/>
</dbReference>
<dbReference type="Pfam" id="PF13416">
    <property type="entry name" value="SBP_bac_8"/>
    <property type="match status" value="1"/>
</dbReference>
<evidence type="ECO:0000256" key="1">
    <source>
        <dbReference type="ARBA" id="ARBA00008520"/>
    </source>
</evidence>
<keyword evidence="5" id="KW-0449">Lipoprotein</keyword>
<dbReference type="InterPro" id="IPR006060">
    <property type="entry name" value="Maltose/Cyclodextrin-bd"/>
</dbReference>
<evidence type="ECO:0000313" key="7">
    <source>
        <dbReference type="EMBL" id="MFD2671407.1"/>
    </source>
</evidence>
<dbReference type="InterPro" id="IPR006059">
    <property type="entry name" value="SBP"/>
</dbReference>
<feature type="region of interest" description="Disordered" evidence="6">
    <location>
        <begin position="31"/>
        <end position="57"/>
    </location>
</feature>
<proteinExistence type="inferred from homology"/>
<keyword evidence="5" id="KW-1003">Cell membrane</keyword>
<evidence type="ECO:0000256" key="3">
    <source>
        <dbReference type="ARBA" id="ARBA00022597"/>
    </source>
</evidence>
<evidence type="ECO:0000256" key="6">
    <source>
        <dbReference type="SAM" id="MobiDB-lite"/>
    </source>
</evidence>
<name>A0ABW5R8V4_9BACL</name>
<dbReference type="Proteomes" id="UP001597497">
    <property type="component" value="Unassembled WGS sequence"/>
</dbReference>
<sequence>MKMRSLLVLVLALALVFVAACGGNNGNGNSANNGNAPTNDAQNNNTGGAENNGGAVVDDLQPEEGAKLLIWDSGEEKAFVEEMAAQFEAEYGVPVEFAEQGADKSMGQMITDGPAGVGADVFTAVHDRTGSGVTSGVILPIDDATAEIVKSEAQELAVGAVTIDGQMYGIPRAVETTAVFYNKSLVPNGEFPEDFNAIKAFAKDFNNKADNKYAYMWEIHNGYWSFGFFGGYGAYVFGNNGEDETDLGLNSESAVAAATFFQSLTEILPLQSTDVTADIKTSLFNEGKLAMNVSGPWQTQEFKKSLGDNLGVHMYPKMDNGEILKPFSGVKALYINANTAYPDAATLLARYMSSKEAQEKAFQMFGNIPANKELGESELVQNDPFASVFLEQFKNSTPMPKIDAMAQYWAPIEAALASIWNDGTDPKAAMDNMVDQMRSAINQ</sequence>
<comment type="caution">
    <text evidence="7">The sequence shown here is derived from an EMBL/GenBank/DDBJ whole genome shotgun (WGS) entry which is preliminary data.</text>
</comment>
<accession>A0ABW5R8V4</accession>
<keyword evidence="8" id="KW-1185">Reference proteome</keyword>
<dbReference type="SUPFAM" id="SSF53850">
    <property type="entry name" value="Periplasmic binding protein-like II"/>
    <property type="match status" value="1"/>
</dbReference>
<reference evidence="8" key="1">
    <citation type="journal article" date="2019" name="Int. J. Syst. Evol. Microbiol.">
        <title>The Global Catalogue of Microorganisms (GCM) 10K type strain sequencing project: providing services to taxonomists for standard genome sequencing and annotation.</title>
        <authorList>
            <consortium name="The Broad Institute Genomics Platform"/>
            <consortium name="The Broad Institute Genome Sequencing Center for Infectious Disease"/>
            <person name="Wu L."/>
            <person name="Ma J."/>
        </authorList>
    </citation>
    <scope>NUCLEOTIDE SEQUENCE [LARGE SCALE GENOMIC DNA]</scope>
    <source>
        <strain evidence="8">KCTC 33676</strain>
    </source>
</reference>
<comment type="similarity">
    <text evidence="1 5">Belongs to the bacterial solute-binding protein 1 family.</text>
</comment>
<dbReference type="PROSITE" id="PS51257">
    <property type="entry name" value="PROKAR_LIPOPROTEIN"/>
    <property type="match status" value="1"/>
</dbReference>
<dbReference type="EMBL" id="JBHUMM010000010">
    <property type="protein sequence ID" value="MFD2671407.1"/>
    <property type="molecule type" value="Genomic_DNA"/>
</dbReference>
<evidence type="ECO:0000256" key="5">
    <source>
        <dbReference type="RuleBase" id="RU365005"/>
    </source>
</evidence>
<keyword evidence="3 5" id="KW-0762">Sugar transport</keyword>
<evidence type="ECO:0000313" key="8">
    <source>
        <dbReference type="Proteomes" id="UP001597497"/>
    </source>
</evidence>
<dbReference type="CDD" id="cd13586">
    <property type="entry name" value="PBP2_Maltose_binding_like"/>
    <property type="match status" value="1"/>
</dbReference>
<dbReference type="Gene3D" id="3.40.190.10">
    <property type="entry name" value="Periplasmic binding protein-like II"/>
    <property type="match status" value="2"/>
</dbReference>
<dbReference type="PRINTS" id="PR00181">
    <property type="entry name" value="MALTOSEBP"/>
</dbReference>
<dbReference type="PANTHER" id="PTHR30061">
    <property type="entry name" value="MALTOSE-BINDING PERIPLASMIC PROTEIN"/>
    <property type="match status" value="1"/>
</dbReference>
<keyword evidence="5" id="KW-0472">Membrane</keyword>
<feature type="signal peptide" evidence="5">
    <location>
        <begin position="1"/>
        <end position="19"/>
    </location>
</feature>
<keyword evidence="4 5" id="KW-0732">Signal</keyword>
<gene>
    <name evidence="7" type="ORF">ACFSUC_07280</name>
</gene>
<dbReference type="RefSeq" id="WP_379928867.1">
    <property type="nucleotide sequence ID" value="NZ_JBHUMM010000010.1"/>
</dbReference>